<accession>A0A2P2MXZ6</accession>
<name>A0A2P2MXZ6_RHIMU</name>
<dbReference type="AlphaFoldDB" id="A0A2P2MXZ6"/>
<sequence length="58" mass="6671">MALCHNPFCTIQIPNSNATNLIYYTPMFCCLSTPSYLEPLSFRIRHIKIHVSNVAKTR</sequence>
<reference evidence="1" key="1">
    <citation type="submission" date="2018-02" db="EMBL/GenBank/DDBJ databases">
        <title>Rhizophora mucronata_Transcriptome.</title>
        <authorList>
            <person name="Meera S.P."/>
            <person name="Sreeshan A."/>
            <person name="Augustine A."/>
        </authorList>
    </citation>
    <scope>NUCLEOTIDE SEQUENCE</scope>
    <source>
        <tissue evidence="1">Leaf</tissue>
    </source>
</reference>
<organism evidence="1">
    <name type="scientific">Rhizophora mucronata</name>
    <name type="common">Asiatic mangrove</name>
    <dbReference type="NCBI Taxonomy" id="61149"/>
    <lineage>
        <taxon>Eukaryota</taxon>
        <taxon>Viridiplantae</taxon>
        <taxon>Streptophyta</taxon>
        <taxon>Embryophyta</taxon>
        <taxon>Tracheophyta</taxon>
        <taxon>Spermatophyta</taxon>
        <taxon>Magnoliopsida</taxon>
        <taxon>eudicotyledons</taxon>
        <taxon>Gunneridae</taxon>
        <taxon>Pentapetalae</taxon>
        <taxon>rosids</taxon>
        <taxon>fabids</taxon>
        <taxon>Malpighiales</taxon>
        <taxon>Rhizophoraceae</taxon>
        <taxon>Rhizophora</taxon>
    </lineage>
</organism>
<protein>
    <submittedName>
        <fullName evidence="1">Uncharacterized protein</fullName>
    </submittedName>
</protein>
<proteinExistence type="predicted"/>
<dbReference type="EMBL" id="GGEC01054610">
    <property type="protein sequence ID" value="MBX35094.1"/>
    <property type="molecule type" value="Transcribed_RNA"/>
</dbReference>
<evidence type="ECO:0000313" key="1">
    <source>
        <dbReference type="EMBL" id="MBX35094.1"/>
    </source>
</evidence>